<dbReference type="FunCoup" id="E2BNJ9">
    <property type="interactions" value="1052"/>
</dbReference>
<dbReference type="GO" id="GO:0006612">
    <property type="term" value="P:protein targeting to membrane"/>
    <property type="evidence" value="ECO:0007669"/>
    <property type="project" value="TreeGrafter"/>
</dbReference>
<dbReference type="InterPro" id="IPR051371">
    <property type="entry name" value="Ras_palmitoyltransferase"/>
</dbReference>
<dbReference type="InParanoid" id="E2BNJ9"/>
<evidence type="ECO:0000313" key="9">
    <source>
        <dbReference type="Proteomes" id="UP000008237"/>
    </source>
</evidence>
<keyword evidence="5" id="KW-0256">Endoplasmic reticulum</keyword>
<evidence type="ECO:0000259" key="7">
    <source>
        <dbReference type="Pfam" id="PF10256"/>
    </source>
</evidence>
<dbReference type="GO" id="GO:0002178">
    <property type="term" value="C:palmitoyltransferase complex"/>
    <property type="evidence" value="ECO:0007669"/>
    <property type="project" value="TreeGrafter"/>
</dbReference>
<dbReference type="AlphaFoldDB" id="E2BNJ9"/>
<comment type="similarity">
    <text evidence="2">Belongs to the ERF4 family.</text>
</comment>
<evidence type="ECO:0000256" key="6">
    <source>
        <dbReference type="ARBA" id="ARBA00023136"/>
    </source>
</evidence>
<dbReference type="EMBL" id="GL449414">
    <property type="protein sequence ID" value="EFN82778.1"/>
    <property type="molecule type" value="Genomic_DNA"/>
</dbReference>
<keyword evidence="6" id="KW-0472">Membrane</keyword>
<reference evidence="8 9" key="1">
    <citation type="journal article" date="2010" name="Science">
        <title>Genomic comparison of the ants Camponotus floridanus and Harpegnathos saltator.</title>
        <authorList>
            <person name="Bonasio R."/>
            <person name="Zhang G."/>
            <person name="Ye C."/>
            <person name="Mutti N.S."/>
            <person name="Fang X."/>
            <person name="Qin N."/>
            <person name="Donahue G."/>
            <person name="Yang P."/>
            <person name="Li Q."/>
            <person name="Li C."/>
            <person name="Zhang P."/>
            <person name="Huang Z."/>
            <person name="Berger S.L."/>
            <person name="Reinberg D."/>
            <person name="Wang J."/>
            <person name="Liebig J."/>
        </authorList>
    </citation>
    <scope>NUCLEOTIDE SEQUENCE [LARGE SCALE GENOMIC DNA]</scope>
    <source>
        <strain evidence="8 9">R22 G/1</strain>
    </source>
</reference>
<dbReference type="InterPro" id="IPR019383">
    <property type="entry name" value="Golgin_A_7/ERF4"/>
</dbReference>
<protein>
    <recommendedName>
        <fullName evidence="4">Ras modification protein ERF4</fullName>
    </recommendedName>
</protein>
<evidence type="ECO:0000256" key="5">
    <source>
        <dbReference type="ARBA" id="ARBA00022824"/>
    </source>
</evidence>
<evidence type="ECO:0000256" key="4">
    <source>
        <dbReference type="ARBA" id="ARBA00018463"/>
    </source>
</evidence>
<feature type="domain" description="Golgin subfamily A member 7/ERF4" evidence="7">
    <location>
        <begin position="19"/>
        <end position="131"/>
    </location>
</feature>
<evidence type="ECO:0000313" key="8">
    <source>
        <dbReference type="EMBL" id="EFN82778.1"/>
    </source>
</evidence>
<dbReference type="GO" id="GO:0005789">
    <property type="term" value="C:endoplasmic reticulum membrane"/>
    <property type="evidence" value="ECO:0007669"/>
    <property type="project" value="UniProtKB-SubCell"/>
</dbReference>
<dbReference type="Proteomes" id="UP000008237">
    <property type="component" value="Unassembled WGS sequence"/>
</dbReference>
<evidence type="ECO:0000256" key="1">
    <source>
        <dbReference type="ARBA" id="ARBA00004406"/>
    </source>
</evidence>
<dbReference type="OMA" id="FIYICTE"/>
<dbReference type="PANTHER" id="PTHR13254">
    <property type="entry name" value="GOLGI AUTOANTIGEN, GOLGIN SUBFAMILY A, 7"/>
    <property type="match status" value="1"/>
</dbReference>
<sequence length="140" mass="16001">MAAGRGQAGGGPPPNCQKVFIQRDYSEGTMVRFQTRFPTELESRLDRQSFEYTINQLNSYFAEAERPSCRTYCEGCLACITGYLLYICKETHYEKCLRKVAKFVSEQNDRVYKPRGLLLTDPTTRGLRLIEISVLDRPAS</sequence>
<comment type="subunit">
    <text evidence="3">Interacts with ERF2.</text>
</comment>
<dbReference type="Pfam" id="PF10256">
    <property type="entry name" value="Erf4"/>
    <property type="match status" value="1"/>
</dbReference>
<dbReference type="PANTHER" id="PTHR13254:SF0">
    <property type="entry name" value="GOLGIN SUBFAMILY A MEMBER 7_ERF4 DOMAIN-CONTAINING PROTEIN"/>
    <property type="match status" value="1"/>
</dbReference>
<dbReference type="STRING" id="610380.E2BNJ9"/>
<evidence type="ECO:0000256" key="3">
    <source>
        <dbReference type="ARBA" id="ARBA00011396"/>
    </source>
</evidence>
<gene>
    <name evidence="8" type="ORF">EAI_01937</name>
</gene>
<name>E2BNJ9_HARSA</name>
<keyword evidence="9" id="KW-1185">Reference proteome</keyword>
<evidence type="ECO:0000256" key="2">
    <source>
        <dbReference type="ARBA" id="ARBA00007732"/>
    </source>
</evidence>
<organism evidence="9">
    <name type="scientific">Harpegnathos saltator</name>
    <name type="common">Jerdon's jumping ant</name>
    <dbReference type="NCBI Taxonomy" id="610380"/>
    <lineage>
        <taxon>Eukaryota</taxon>
        <taxon>Metazoa</taxon>
        <taxon>Ecdysozoa</taxon>
        <taxon>Arthropoda</taxon>
        <taxon>Hexapoda</taxon>
        <taxon>Insecta</taxon>
        <taxon>Pterygota</taxon>
        <taxon>Neoptera</taxon>
        <taxon>Endopterygota</taxon>
        <taxon>Hymenoptera</taxon>
        <taxon>Apocrita</taxon>
        <taxon>Aculeata</taxon>
        <taxon>Formicoidea</taxon>
        <taxon>Formicidae</taxon>
        <taxon>Ponerinae</taxon>
        <taxon>Ponerini</taxon>
        <taxon>Harpegnathos</taxon>
    </lineage>
</organism>
<comment type="subcellular location">
    <subcellularLocation>
        <location evidence="1">Endoplasmic reticulum membrane</location>
        <topology evidence="1">Peripheral membrane protein</topology>
    </subcellularLocation>
</comment>
<dbReference type="OrthoDB" id="2190159at2759"/>
<proteinExistence type="inferred from homology"/>
<accession>E2BNJ9</accession>